<protein>
    <submittedName>
        <fullName evidence="4">S-layer-related duplication domain</fullName>
    </submittedName>
</protein>
<proteinExistence type="predicted"/>
<feature type="domain" description="S-layer family duplication" evidence="3">
    <location>
        <begin position="956"/>
        <end position="1202"/>
    </location>
</feature>
<evidence type="ECO:0000256" key="1">
    <source>
        <dbReference type="SAM" id="MobiDB-lite"/>
    </source>
</evidence>
<keyword evidence="2" id="KW-1133">Transmembrane helix</keyword>
<feature type="region of interest" description="Disordered" evidence="1">
    <location>
        <begin position="1643"/>
        <end position="1663"/>
    </location>
</feature>
<name>W9DRB5_METTI</name>
<feature type="domain" description="S-layer family duplication" evidence="3">
    <location>
        <begin position="44"/>
        <end position="290"/>
    </location>
</feature>
<dbReference type="Pfam" id="PF07752">
    <property type="entry name" value="S-layer"/>
    <property type="match status" value="4"/>
</dbReference>
<feature type="transmembrane region" description="Helical" evidence="2">
    <location>
        <begin position="1855"/>
        <end position="1876"/>
    </location>
</feature>
<accession>W9DRB5</accession>
<gene>
    <name evidence="4" type="ORF">MettiDRAFT_1692</name>
</gene>
<dbReference type="InterPro" id="IPR013783">
    <property type="entry name" value="Ig-like_fold"/>
</dbReference>
<dbReference type="Gene3D" id="2.60.98.40">
    <property type="match status" value="4"/>
</dbReference>
<keyword evidence="5" id="KW-1185">Reference proteome</keyword>
<evidence type="ECO:0000313" key="4">
    <source>
        <dbReference type="EMBL" id="ETA68238.1"/>
    </source>
</evidence>
<organism evidence="4 5">
    <name type="scientific">Methanolobus tindarius DSM 2278</name>
    <dbReference type="NCBI Taxonomy" id="1090322"/>
    <lineage>
        <taxon>Archaea</taxon>
        <taxon>Methanobacteriati</taxon>
        <taxon>Methanobacteriota</taxon>
        <taxon>Stenosarchaea group</taxon>
        <taxon>Methanomicrobia</taxon>
        <taxon>Methanosarcinales</taxon>
        <taxon>Methanosarcinaceae</taxon>
        <taxon>Methanolobus</taxon>
    </lineage>
</organism>
<evidence type="ECO:0000259" key="3">
    <source>
        <dbReference type="Pfam" id="PF07752"/>
    </source>
</evidence>
<evidence type="ECO:0000313" key="5">
    <source>
        <dbReference type="Proteomes" id="UP000019483"/>
    </source>
</evidence>
<dbReference type="Proteomes" id="UP000019483">
    <property type="component" value="Unassembled WGS sequence"/>
</dbReference>
<feature type="domain" description="S-layer family duplication" evidence="3">
    <location>
        <begin position="319"/>
        <end position="563"/>
    </location>
</feature>
<feature type="domain" description="S-layer family duplication" evidence="3">
    <location>
        <begin position="689"/>
        <end position="930"/>
    </location>
</feature>
<dbReference type="Gene3D" id="2.60.40.4190">
    <property type="match status" value="4"/>
</dbReference>
<dbReference type="InterPro" id="IPR026453">
    <property type="entry name" value="PGF_pre_PGF"/>
</dbReference>
<dbReference type="NCBIfam" id="TIGR01567">
    <property type="entry name" value="S_layer_rel_Mac"/>
    <property type="match status" value="4"/>
</dbReference>
<reference evidence="4 5" key="1">
    <citation type="submission" date="2013-08" db="EMBL/GenBank/DDBJ databases">
        <authorList>
            <consortium name="DOE Joint Genome Institute"/>
            <person name="Eisen J."/>
            <person name="Huntemann M."/>
            <person name="Han J."/>
            <person name="Chen A."/>
            <person name="Kyrpides N."/>
            <person name="Mavromatis K."/>
            <person name="Markowitz V."/>
            <person name="Palaniappan K."/>
            <person name="Ivanova N."/>
            <person name="Schaumberg A."/>
            <person name="Pati A."/>
            <person name="Liolios K."/>
            <person name="Nordberg H.P."/>
            <person name="Cantor M.N."/>
            <person name="Hua S.X."/>
            <person name="Woyke T."/>
        </authorList>
    </citation>
    <scope>NUCLEOTIDE SEQUENCE [LARGE SCALE GENOMIC DNA]</scope>
    <source>
        <strain evidence="4 5">DSM 2278</strain>
    </source>
</reference>
<dbReference type="InterPro" id="IPR035986">
    <property type="entry name" value="PKD_dom_sf"/>
</dbReference>
<dbReference type="SUPFAM" id="SSF49299">
    <property type="entry name" value="PKD domain"/>
    <property type="match status" value="1"/>
</dbReference>
<sequence length="1880" mass="207332">MVNFKIIFIDLMLILAFLSTGVANATDDGIDDYSEIRSPVISGSSNIVITPENFSGFWYDIDDNIVSESLTIYNIYGRTIEEDFLAYRSSIVQVEYEADFASEVSSSTADTYPVISLFGDKYIPTSDDDAGELVNLLLDTDDKYTLRVSSPLELSNGYELTAVDIDVEGDKVLLELTKNGKFIDDEFIDITSGEATWDYDIDVGNQDDVIVFRALITDIFQGQVDNLVVIEGLWLMDYETIMEVGTSDEFGKLEVDSVSDSIVMLNHKPLALSKGETVDLAESLKFKVADDDDLRFYLMKECTESGTYELRGNVVTGPSSWTAQNFAGFMYNLDDNVGSETLTISNIYERTIDEGFLIYNTSIVQVDYEANFESENSSLYTDTYPVLSFFGEIYVSLSDATPSELVRLLVDSSDVHILRTSSSLDLSNGYKLTVKQIDLAADKVYMELSRDGAFIENEVVNVTAGEATWDYGTDVGNQDGVIVSRVHVTGVSEDDEGGFVIVDGLYLIDYQDIFSIGPSDEFGELIVDTMWDAGIQMYNSGPIVLNERDIIELAPTINLWVADNSDLRYYPFVEVDMGQNRLEIESFSPSTSITGYESESKLLEISLNQIANINWFIDGIYSQSNLSSICASYCTLPPSYGEHTVKMVASNENNSVVQEWEWIVQKDPVVAGGLDFRSPVISGLSGIVIAPENFSAFWYDFDDNFGSEVLTISSIEGRTIPEGELRYEPVIVQVEYEADFVSEDSSPTGDTYPIIGFFGDKYVPISDDDAGEFTCLLVDTDDKYTLRAGSILELPNGYELTVTQIDIDCDKVYLELSRNGELIGDEIIDITSGEATWDYKVDVGSQDGVIVFRVLVTDVFQGQIESLVIVEGLWLLNYEDIFEVETGDEFGKLEIDSVSDTLVMKNSESLTLTKDETVDLAEGMKFKVADDDDLRFYLMKECTESGTYELRGNVATDPSSWTTQNFAGFLYDLDDDIGSEALTIFDICGRTIEEDYLVYNTSIVQVDYEADFASEDSPIYNDTYPALGLFGEKYVSLSDTDSGEIVKLLVDSNGNHVLRAGSVFELSNGYELTAKQIDVEGDKVWMKLSKDGVFIEDEVIDVTAGEETWDYDTDVGSQDDVIVSRVRVSEVSEDLQGSFVVIDGLYLIDYQDILSIEAGDEFGELEVDSVSDTIVMYNSGIILLGADDVIEIAPGLYLQVADDSELRYYPFIEYEIMKIVPNEKPIAVISSISPNPSKEGESVSFAGSGIDNDGTVIDYWWTSSIDGWLSDSSSFNTSDLSVGTHTIYFQVQDDDRAWSDKVSASVTVVDQILPLFMLTTSQHNNTHRKVSVTASEPIIGSPVVEVNSMLINVTLESDKWIGYFPIGADNLFTVNVTGTDLAGNIGGSSSVIRIETISYEDGQCKFNSSESGMSITFNGTNGTTGTMILTESEDPMVNLTNRSIGLYFLDVELDDILAGNMSDAMIAIPVDSFVLPEGIAKKDVLICYYNESTDNWDACPTSIEIIDGKECWTTYVTHFSMYGVIVSSGLKLYDGSITTGDGYQINNFVIDVTDAFPSADSASFYVYRNGVEVDNFLINEGDSYEFNFEDGSTIEVYLESVSNGTLPVVHIAIIIYDYSLSDVYKSGVVAGGHEYAVYTIPSDSVTSSGSSSGSSGGGGGGGTTGEKYENVFVKEVESIFVNKDSHISYEFNEEGNAISSVEFDSLKNSGTISTIIEVLKNRSSFAYIDAPGTIYQQMNIWVGKSGFVNSDNVENLMVTFRVEKSWLEENNIEASTVRLYRYSDGSWNALPTSITEEDADFVYFKSQTPGFSPFAIGSEAEVTETVEDIQKSVSDVILDDISTEDTETEPESDSFTGILMMIGGISVLLVGVFIAYKKRS</sequence>
<evidence type="ECO:0000256" key="2">
    <source>
        <dbReference type="SAM" id="Phobius"/>
    </source>
</evidence>
<comment type="caution">
    <text evidence="4">The sequence shown here is derived from an EMBL/GenBank/DDBJ whole genome shotgun (WGS) entry which is preliminary data.</text>
</comment>
<dbReference type="NCBIfam" id="TIGR04213">
    <property type="entry name" value="PGF_pre_PGF"/>
    <property type="match status" value="1"/>
</dbReference>
<keyword evidence="2" id="KW-0472">Membrane</keyword>
<keyword evidence="2" id="KW-0812">Transmembrane</keyword>
<dbReference type="STRING" id="1090322.MettiDRAFT_1692"/>
<dbReference type="EMBL" id="AZAJ01000001">
    <property type="protein sequence ID" value="ETA68238.1"/>
    <property type="molecule type" value="Genomic_DNA"/>
</dbReference>
<dbReference type="InterPro" id="IPR006457">
    <property type="entry name" value="S_layer-rel_Mac"/>
</dbReference>
<dbReference type="Gene3D" id="2.60.40.10">
    <property type="entry name" value="Immunoglobulins"/>
    <property type="match status" value="1"/>
</dbReference>
<feature type="compositionally biased region" description="Gly residues" evidence="1">
    <location>
        <begin position="1654"/>
        <end position="1663"/>
    </location>
</feature>